<dbReference type="PIRSF" id="PIRSF038971">
    <property type="entry name" value="PhnM"/>
    <property type="match status" value="1"/>
</dbReference>
<dbReference type="NCBIfam" id="NF011990">
    <property type="entry name" value="PRK15446.2-6"/>
    <property type="match status" value="1"/>
</dbReference>
<accession>A0A2P9AMW8</accession>
<dbReference type="AlphaFoldDB" id="A0A2P9AMW8"/>
<evidence type="ECO:0000313" key="3">
    <source>
        <dbReference type="Proteomes" id="UP000245698"/>
    </source>
</evidence>
<dbReference type="PANTHER" id="PTHR43135:SF3">
    <property type="entry name" value="ALPHA-D-RIBOSE 1-METHYLPHOSPHONATE 5-TRIPHOSPHATE DIPHOSPHATASE"/>
    <property type="match status" value="1"/>
</dbReference>
<dbReference type="PANTHER" id="PTHR43135">
    <property type="entry name" value="ALPHA-D-RIBOSE 1-METHYLPHOSPHONATE 5-TRIPHOSPHATE DIPHOSPHATASE"/>
    <property type="match status" value="1"/>
</dbReference>
<evidence type="ECO:0000313" key="2">
    <source>
        <dbReference type="EMBL" id="SJM32500.1"/>
    </source>
</evidence>
<proteinExistence type="predicted"/>
<feature type="domain" description="Amidohydrolase 3" evidence="1">
    <location>
        <begin position="198"/>
        <end position="361"/>
    </location>
</feature>
<protein>
    <submittedName>
        <fullName evidence="2">Carbon-phosphorus lyase complex subunit</fullName>
    </submittedName>
</protein>
<dbReference type="NCBIfam" id="TIGR02318">
    <property type="entry name" value="phosphono_phnM"/>
    <property type="match status" value="1"/>
</dbReference>
<name>A0A2P9AMW8_9HYPH</name>
<dbReference type="Gene3D" id="2.30.40.10">
    <property type="entry name" value="Urease, subunit C, domain 1"/>
    <property type="match status" value="1"/>
</dbReference>
<dbReference type="RefSeq" id="WP_123149456.1">
    <property type="nucleotide sequence ID" value="NZ_FUIG01000036.1"/>
</dbReference>
<dbReference type="GO" id="GO:0019700">
    <property type="term" value="P:organic phosphonate catabolic process"/>
    <property type="evidence" value="ECO:0007669"/>
    <property type="project" value="InterPro"/>
</dbReference>
<dbReference type="NCBIfam" id="NF011981">
    <property type="entry name" value="PRK15446.1-2"/>
    <property type="match status" value="1"/>
</dbReference>
<evidence type="ECO:0000259" key="1">
    <source>
        <dbReference type="Pfam" id="PF07969"/>
    </source>
</evidence>
<organism evidence="2 3">
    <name type="scientific">Mesorhizobium delmotii</name>
    <dbReference type="NCBI Taxonomy" id="1631247"/>
    <lineage>
        <taxon>Bacteria</taxon>
        <taxon>Pseudomonadati</taxon>
        <taxon>Pseudomonadota</taxon>
        <taxon>Alphaproteobacteria</taxon>
        <taxon>Hyphomicrobiales</taxon>
        <taxon>Phyllobacteriaceae</taxon>
        <taxon>Mesorhizobium</taxon>
    </lineage>
</organism>
<dbReference type="SUPFAM" id="SSF51556">
    <property type="entry name" value="Metallo-dependent hydrolases"/>
    <property type="match status" value="1"/>
</dbReference>
<dbReference type="EMBL" id="FUIG01000036">
    <property type="protein sequence ID" value="SJM32500.1"/>
    <property type="molecule type" value="Genomic_DNA"/>
</dbReference>
<dbReference type="NCBIfam" id="NF011984">
    <property type="entry name" value="PRK15446.1-5"/>
    <property type="match status" value="1"/>
</dbReference>
<reference evidence="3" key="1">
    <citation type="submission" date="2016-12" db="EMBL/GenBank/DDBJ databases">
        <authorList>
            <person name="Brunel B."/>
        </authorList>
    </citation>
    <scope>NUCLEOTIDE SEQUENCE [LARGE SCALE GENOMIC DNA]</scope>
</reference>
<dbReference type="InterPro" id="IPR011059">
    <property type="entry name" value="Metal-dep_hydrolase_composite"/>
</dbReference>
<keyword evidence="2" id="KW-0456">Lyase</keyword>
<dbReference type="GO" id="GO:0016829">
    <property type="term" value="F:lyase activity"/>
    <property type="evidence" value="ECO:0007669"/>
    <property type="project" value="UniProtKB-KW"/>
</dbReference>
<dbReference type="GO" id="GO:0016810">
    <property type="term" value="F:hydrolase activity, acting on carbon-nitrogen (but not peptide) bonds"/>
    <property type="evidence" value="ECO:0007669"/>
    <property type="project" value="InterPro"/>
</dbReference>
<dbReference type="Pfam" id="PF07969">
    <property type="entry name" value="Amidohydro_3"/>
    <property type="match status" value="1"/>
</dbReference>
<dbReference type="InterPro" id="IPR012696">
    <property type="entry name" value="PhnM"/>
</dbReference>
<keyword evidence="3" id="KW-1185">Reference proteome</keyword>
<gene>
    <name evidence="2" type="primary">phnM</name>
    <name evidence="2" type="ORF">BQ8482_290095</name>
</gene>
<sequence>MTHEVSFTNANVVLPNEIVSGGVCLKEGMISDISAGSVSAPSAIDLQGDYLLPGIVDLHTDNLEKHVSPRPGVRWDVKLALMAHDALVVAGGVTTVFDALCVGSTIRKPERNKYLEPNIAGIKSAKERQLLRADHFLHLRCEITDKGVLPLFSQFVDDPLVKLISIMDHAPGHRQAADLKKFREEQYADYGLSSENLEQQIDEWRAASEELGPKHRTHIAESASARSIACASHDDETDAHIEEAIDLGISISEFPTTMTAAKAARKAGLSILMGGPNVVRGGSHSGNIAAGELAREGLLDILASDYIPSSLLQAAFLLTAEHIGLNLPTAVRIISANPAAALGMNDRGAVEVGRRGDLVRVTVSEGTPVVREVWSEGRKVF</sequence>
<dbReference type="NCBIfam" id="NF011987">
    <property type="entry name" value="PRK15446.2-3"/>
    <property type="match status" value="1"/>
</dbReference>
<dbReference type="InterPro" id="IPR013108">
    <property type="entry name" value="Amidohydro_3"/>
</dbReference>
<dbReference type="Gene3D" id="3.20.20.140">
    <property type="entry name" value="Metal-dependent hydrolases"/>
    <property type="match status" value="1"/>
</dbReference>
<dbReference type="SUPFAM" id="SSF51338">
    <property type="entry name" value="Composite domain of metallo-dependent hydrolases"/>
    <property type="match status" value="1"/>
</dbReference>
<dbReference type="InterPro" id="IPR032466">
    <property type="entry name" value="Metal_Hydrolase"/>
</dbReference>
<dbReference type="Proteomes" id="UP000245698">
    <property type="component" value="Unassembled WGS sequence"/>
</dbReference>
<dbReference type="CDD" id="cd01306">
    <property type="entry name" value="PhnM"/>
    <property type="match status" value="1"/>
</dbReference>
<dbReference type="InterPro" id="IPR051781">
    <property type="entry name" value="Metallo-dep_Hydrolase"/>
</dbReference>